<dbReference type="PANTHER" id="PTHR12907">
    <property type="entry name" value="EGL NINE HOMOLOG-RELATED"/>
    <property type="match status" value="1"/>
</dbReference>
<keyword evidence="2" id="KW-0479">Metal-binding</keyword>
<dbReference type="InterPro" id="IPR044862">
    <property type="entry name" value="Pro_4_hyd_alph_FE2OG_OXY"/>
</dbReference>
<dbReference type="AlphaFoldDB" id="D8LRD5"/>
<dbReference type="GO" id="GO:0008198">
    <property type="term" value="F:ferrous iron binding"/>
    <property type="evidence" value="ECO:0007669"/>
    <property type="project" value="TreeGrafter"/>
</dbReference>
<keyword evidence="6" id="KW-0408">Iron</keyword>
<evidence type="ECO:0000256" key="3">
    <source>
        <dbReference type="ARBA" id="ARBA00022896"/>
    </source>
</evidence>
<dbReference type="STRING" id="2880.D8LRD5"/>
<reference evidence="8 9" key="1">
    <citation type="journal article" date="2010" name="Nature">
        <title>The Ectocarpus genome and the independent evolution of multicellularity in brown algae.</title>
        <authorList>
            <person name="Cock J.M."/>
            <person name="Sterck L."/>
            <person name="Rouze P."/>
            <person name="Scornet D."/>
            <person name="Allen A.E."/>
            <person name="Amoutzias G."/>
            <person name="Anthouard V."/>
            <person name="Artiguenave F."/>
            <person name="Aury J.M."/>
            <person name="Badger J.H."/>
            <person name="Beszteri B."/>
            <person name="Billiau K."/>
            <person name="Bonnet E."/>
            <person name="Bothwell J.H."/>
            <person name="Bowler C."/>
            <person name="Boyen C."/>
            <person name="Brownlee C."/>
            <person name="Carrano C.J."/>
            <person name="Charrier B."/>
            <person name="Cho G.Y."/>
            <person name="Coelho S.M."/>
            <person name="Collen J."/>
            <person name="Corre E."/>
            <person name="Da Silva C."/>
            <person name="Delage L."/>
            <person name="Delaroque N."/>
            <person name="Dittami S.M."/>
            <person name="Doulbeau S."/>
            <person name="Elias M."/>
            <person name="Farnham G."/>
            <person name="Gachon C.M."/>
            <person name="Gschloessl B."/>
            <person name="Heesch S."/>
            <person name="Jabbari K."/>
            <person name="Jubin C."/>
            <person name="Kawai H."/>
            <person name="Kimura K."/>
            <person name="Kloareg B."/>
            <person name="Kupper F.C."/>
            <person name="Lang D."/>
            <person name="Le Bail A."/>
            <person name="Leblanc C."/>
            <person name="Lerouge P."/>
            <person name="Lohr M."/>
            <person name="Lopez P.J."/>
            <person name="Martens C."/>
            <person name="Maumus F."/>
            <person name="Michel G."/>
            <person name="Miranda-Saavedra D."/>
            <person name="Morales J."/>
            <person name="Moreau H."/>
            <person name="Motomura T."/>
            <person name="Nagasato C."/>
            <person name="Napoli C.A."/>
            <person name="Nelson D.R."/>
            <person name="Nyvall-Collen P."/>
            <person name="Peters A.F."/>
            <person name="Pommier C."/>
            <person name="Potin P."/>
            <person name="Poulain J."/>
            <person name="Quesneville H."/>
            <person name="Read B."/>
            <person name="Rensing S.A."/>
            <person name="Ritter A."/>
            <person name="Rousvoal S."/>
            <person name="Samanta M."/>
            <person name="Samson G."/>
            <person name="Schroeder D.C."/>
            <person name="Segurens B."/>
            <person name="Strittmatter M."/>
            <person name="Tonon T."/>
            <person name="Tregear J.W."/>
            <person name="Valentin K."/>
            <person name="von Dassow P."/>
            <person name="Yamagishi T."/>
            <person name="Van de Peer Y."/>
            <person name="Wincker P."/>
        </authorList>
    </citation>
    <scope>NUCLEOTIDE SEQUENCE [LARGE SCALE GENOMIC DNA]</scope>
    <source>
        <strain evidence="9">Ec32 / CCAP1310/4</strain>
    </source>
</reference>
<evidence type="ECO:0000256" key="4">
    <source>
        <dbReference type="ARBA" id="ARBA00022964"/>
    </source>
</evidence>
<dbReference type="Gene3D" id="2.60.120.620">
    <property type="entry name" value="q2cbj1_9rhob like domain"/>
    <property type="match status" value="1"/>
</dbReference>
<evidence type="ECO:0000256" key="5">
    <source>
        <dbReference type="ARBA" id="ARBA00023002"/>
    </source>
</evidence>
<dbReference type="InterPro" id="IPR051559">
    <property type="entry name" value="HIF_prolyl_hydroxylases"/>
</dbReference>
<dbReference type="eggNOG" id="KOG3710">
    <property type="taxonomic scope" value="Eukaryota"/>
</dbReference>
<keyword evidence="4" id="KW-0223">Dioxygenase</keyword>
<keyword evidence="3" id="KW-0847">Vitamin C</keyword>
<dbReference type="Proteomes" id="UP000002630">
    <property type="component" value="Linkage Group LG16"/>
</dbReference>
<dbReference type="PANTHER" id="PTHR12907:SF26">
    <property type="entry name" value="HIF PROLYL HYDROXYLASE, ISOFORM C"/>
    <property type="match status" value="1"/>
</dbReference>
<dbReference type="InterPro" id="IPR006620">
    <property type="entry name" value="Pro_4_hyd_alph"/>
</dbReference>
<dbReference type="InterPro" id="IPR005123">
    <property type="entry name" value="Oxoglu/Fe-dep_dioxygenase_dom"/>
</dbReference>
<dbReference type="EMBL" id="FN648863">
    <property type="protein sequence ID" value="CBN75040.1"/>
    <property type="molecule type" value="Genomic_DNA"/>
</dbReference>
<feature type="domain" description="Fe2OG dioxygenase" evidence="7">
    <location>
        <begin position="120"/>
        <end position="227"/>
    </location>
</feature>
<sequence>MANFDEVYREPFERCLTRFRDQLTPTRLRDLKRDGRVVIDNFLGRGWALALLQEMRWLHGQGLMRPNETQFSHPNGQRLQFSKPNIFEVDLHDDSIRNRLPEMNALFHQEALVEALAAAFPEGLRLARGTQGRTLKLQRNAGSGGCFPLHYDNPGPPNKRALTCLLYLNPSWKEGDGGEVCLTPFLQKEEAIAPLLDRLVIFRSDRVLHRVLPCNAERFMLTVWIDSPDVNPPEESTLRISRSQLDDWLGFCEFLRNSPVQRVLSRGVYEEQYEQSLRDCMAGAEGYEEMLDAHRSLVSGLKKNRALHGIIERLRQTAALADLS</sequence>
<dbReference type="EMBL" id="FN649741">
    <property type="protein sequence ID" value="CBN75040.1"/>
    <property type="molecule type" value="Genomic_DNA"/>
</dbReference>
<dbReference type="InParanoid" id="D8LRD5"/>
<dbReference type="SMART" id="SM00702">
    <property type="entry name" value="P4Hc"/>
    <property type="match status" value="1"/>
</dbReference>
<keyword evidence="5" id="KW-0560">Oxidoreductase</keyword>
<evidence type="ECO:0000313" key="9">
    <source>
        <dbReference type="Proteomes" id="UP000002630"/>
    </source>
</evidence>
<organism evidence="8 9">
    <name type="scientific">Ectocarpus siliculosus</name>
    <name type="common">Brown alga</name>
    <name type="synonym">Conferva siliculosa</name>
    <dbReference type="NCBI Taxonomy" id="2880"/>
    <lineage>
        <taxon>Eukaryota</taxon>
        <taxon>Sar</taxon>
        <taxon>Stramenopiles</taxon>
        <taxon>Ochrophyta</taxon>
        <taxon>PX clade</taxon>
        <taxon>Phaeophyceae</taxon>
        <taxon>Ectocarpales</taxon>
        <taxon>Ectocarpaceae</taxon>
        <taxon>Ectocarpus</taxon>
    </lineage>
</organism>
<accession>D8LRD5</accession>
<comment type="cofactor">
    <cofactor evidence="1">
        <name>L-ascorbate</name>
        <dbReference type="ChEBI" id="CHEBI:38290"/>
    </cofactor>
</comment>
<name>D8LRD5_ECTSI</name>
<dbReference type="SUPFAM" id="SSF51197">
    <property type="entry name" value="Clavaminate synthase-like"/>
    <property type="match status" value="1"/>
</dbReference>
<protein>
    <recommendedName>
        <fullName evidence="7">Fe2OG dioxygenase domain-containing protein</fullName>
    </recommendedName>
</protein>
<evidence type="ECO:0000256" key="6">
    <source>
        <dbReference type="ARBA" id="ARBA00023004"/>
    </source>
</evidence>
<gene>
    <name evidence="8" type="ORF">Esi_0064_0105</name>
</gene>
<evidence type="ECO:0000256" key="2">
    <source>
        <dbReference type="ARBA" id="ARBA00022723"/>
    </source>
</evidence>
<evidence type="ECO:0000259" key="7">
    <source>
        <dbReference type="PROSITE" id="PS51471"/>
    </source>
</evidence>
<keyword evidence="9" id="KW-1185">Reference proteome</keyword>
<proteinExistence type="predicted"/>
<dbReference type="Pfam" id="PF13640">
    <property type="entry name" value="2OG-FeII_Oxy_3"/>
    <property type="match status" value="1"/>
</dbReference>
<dbReference type="GO" id="GO:0071456">
    <property type="term" value="P:cellular response to hypoxia"/>
    <property type="evidence" value="ECO:0007669"/>
    <property type="project" value="TreeGrafter"/>
</dbReference>
<dbReference type="PROSITE" id="PS51471">
    <property type="entry name" value="FE2OG_OXY"/>
    <property type="match status" value="1"/>
</dbReference>
<dbReference type="GO" id="GO:0031418">
    <property type="term" value="F:L-ascorbic acid binding"/>
    <property type="evidence" value="ECO:0007669"/>
    <property type="project" value="UniProtKB-KW"/>
</dbReference>
<dbReference type="OrthoDB" id="76265at2759"/>
<evidence type="ECO:0000256" key="1">
    <source>
        <dbReference type="ARBA" id="ARBA00001961"/>
    </source>
</evidence>
<dbReference type="GO" id="GO:0031543">
    <property type="term" value="F:peptidyl-proline dioxygenase activity"/>
    <property type="evidence" value="ECO:0007669"/>
    <property type="project" value="TreeGrafter"/>
</dbReference>
<evidence type="ECO:0000313" key="8">
    <source>
        <dbReference type="EMBL" id="CBN75040.1"/>
    </source>
</evidence>
<dbReference type="OMA" id="CHYDNPG"/>